<reference evidence="2" key="2">
    <citation type="journal article" date="2021" name="PeerJ">
        <title>Extensive microbial diversity within the chicken gut microbiome revealed by metagenomics and culture.</title>
        <authorList>
            <person name="Gilroy R."/>
            <person name="Ravi A."/>
            <person name="Getino M."/>
            <person name="Pursley I."/>
            <person name="Horton D.L."/>
            <person name="Alikhan N.F."/>
            <person name="Baker D."/>
            <person name="Gharbi K."/>
            <person name="Hall N."/>
            <person name="Watson M."/>
            <person name="Adriaenssens E.M."/>
            <person name="Foster-Nyarko E."/>
            <person name="Jarju S."/>
            <person name="Secka A."/>
            <person name="Antonio M."/>
            <person name="Oren A."/>
            <person name="Chaudhuri R.R."/>
            <person name="La Ragione R."/>
            <person name="Hildebrand F."/>
            <person name="Pallen M.J."/>
        </authorList>
    </citation>
    <scope>NUCLEOTIDE SEQUENCE</scope>
    <source>
        <strain evidence="2">ChiGjej1B1-2707</strain>
    </source>
</reference>
<reference evidence="2" key="1">
    <citation type="submission" date="2020-10" db="EMBL/GenBank/DDBJ databases">
        <authorList>
            <person name="Gilroy R."/>
        </authorList>
    </citation>
    <scope>NUCLEOTIDE SEQUENCE</scope>
    <source>
        <strain evidence="2">ChiGjej1B1-2707</strain>
    </source>
</reference>
<dbReference type="Pfam" id="PF01381">
    <property type="entry name" value="HTH_3"/>
    <property type="match status" value="1"/>
</dbReference>
<dbReference type="SMART" id="SM00530">
    <property type="entry name" value="HTH_XRE"/>
    <property type="match status" value="1"/>
</dbReference>
<dbReference type="InterPro" id="IPR010982">
    <property type="entry name" value="Lambda_DNA-bd_dom_sf"/>
</dbReference>
<comment type="caution">
    <text evidence="2">The sequence shown here is derived from an EMBL/GenBank/DDBJ whole genome shotgun (WGS) entry which is preliminary data.</text>
</comment>
<dbReference type="GO" id="GO:0003677">
    <property type="term" value="F:DNA binding"/>
    <property type="evidence" value="ECO:0007669"/>
    <property type="project" value="InterPro"/>
</dbReference>
<gene>
    <name evidence="2" type="ORF">IAA69_00545</name>
</gene>
<dbReference type="AlphaFoldDB" id="A0A9D0ZYI5"/>
<protein>
    <submittedName>
        <fullName evidence="2">Helix-turn-helix domain-containing protein</fullName>
    </submittedName>
</protein>
<feature type="domain" description="HTH cro/C1-type" evidence="1">
    <location>
        <begin position="25"/>
        <end position="57"/>
    </location>
</feature>
<evidence type="ECO:0000313" key="2">
    <source>
        <dbReference type="EMBL" id="HIR00757.1"/>
    </source>
</evidence>
<dbReference type="EMBL" id="DVGB01000004">
    <property type="protein sequence ID" value="HIR00757.1"/>
    <property type="molecule type" value="Genomic_DNA"/>
</dbReference>
<accession>A0A9D0ZYI5</accession>
<proteinExistence type="predicted"/>
<sequence length="340" mass="38215">MKFSVTPELALLLKTLHAQSSIPAKDLAEKVGKSPSYISKLENGEVKSIQKDVLVRMLSIVAGGGDFFEEVLPTAARVLRSFMEPKRLLSQVWLLQLDVVERTVVIPAAMAADVKAQLSAAGETLSGLVEMVNRNEDSGLPESFPANEVTVVDYEGTPRFTVRVVVDETRVEQAFSKEVPVLSYLAVNDLVFALFRRMRFPSSVGKMPPEEAVIVLRCTASYMEQWGLHSLTGFSHLISSDEFIERQEPLTRSNPRIVQRIADLLEELSQHEAVVTTNQLNAFYEMLQWDPAFALKLVSMPFSDLGEMGFRTKSRLLADIQELIDRYDQLPDLEKRFETY</sequence>
<evidence type="ECO:0000313" key="3">
    <source>
        <dbReference type="Proteomes" id="UP000824261"/>
    </source>
</evidence>
<dbReference type="SUPFAM" id="SSF47413">
    <property type="entry name" value="lambda repressor-like DNA-binding domains"/>
    <property type="match status" value="1"/>
</dbReference>
<dbReference type="InterPro" id="IPR001387">
    <property type="entry name" value="Cro/C1-type_HTH"/>
</dbReference>
<dbReference type="PROSITE" id="PS50943">
    <property type="entry name" value="HTH_CROC1"/>
    <property type="match status" value="1"/>
</dbReference>
<evidence type="ECO:0000259" key="1">
    <source>
        <dbReference type="PROSITE" id="PS50943"/>
    </source>
</evidence>
<name>A0A9D0ZYI5_9ACTN</name>
<dbReference type="Proteomes" id="UP000824261">
    <property type="component" value="Unassembled WGS sequence"/>
</dbReference>
<organism evidence="2 3">
    <name type="scientific">Candidatus Aveggerthella stercoripullorum</name>
    <dbReference type="NCBI Taxonomy" id="2840688"/>
    <lineage>
        <taxon>Bacteria</taxon>
        <taxon>Bacillati</taxon>
        <taxon>Actinomycetota</taxon>
        <taxon>Coriobacteriia</taxon>
        <taxon>Eggerthellales</taxon>
        <taxon>Eggerthellaceae</taxon>
        <taxon>Eggerthellaceae incertae sedis</taxon>
        <taxon>Candidatus Aveggerthella</taxon>
    </lineage>
</organism>
<dbReference type="CDD" id="cd00093">
    <property type="entry name" value="HTH_XRE"/>
    <property type="match status" value="1"/>
</dbReference>